<accession>A0AA36IFZ6</accession>
<organism evidence="2 3">
    <name type="scientific">Effrenium voratum</name>
    <dbReference type="NCBI Taxonomy" id="2562239"/>
    <lineage>
        <taxon>Eukaryota</taxon>
        <taxon>Sar</taxon>
        <taxon>Alveolata</taxon>
        <taxon>Dinophyceae</taxon>
        <taxon>Suessiales</taxon>
        <taxon>Symbiodiniaceae</taxon>
        <taxon>Effrenium</taxon>
    </lineage>
</organism>
<reference evidence="2" key="1">
    <citation type="submission" date="2023-08" db="EMBL/GenBank/DDBJ databases">
        <authorList>
            <person name="Chen Y."/>
            <person name="Shah S."/>
            <person name="Dougan E. K."/>
            <person name="Thang M."/>
            <person name="Chan C."/>
        </authorList>
    </citation>
    <scope>NUCLEOTIDE SEQUENCE</scope>
</reference>
<protein>
    <submittedName>
        <fullName evidence="2">Uncharacterized protein</fullName>
    </submittedName>
</protein>
<feature type="region of interest" description="Disordered" evidence="1">
    <location>
        <begin position="1"/>
        <end position="28"/>
    </location>
</feature>
<dbReference type="Proteomes" id="UP001178507">
    <property type="component" value="Unassembled WGS sequence"/>
</dbReference>
<gene>
    <name evidence="2" type="ORF">EVOR1521_LOCUS13115</name>
</gene>
<sequence length="90" mass="10782">MNEMEVQNSARQIRQEREESRARLKQEREQIEKEVLQGRRRFLLEREKFRMEYEAAEKERQRISEHNVATETMVDINVGGVIFEESPSAS</sequence>
<dbReference type="AlphaFoldDB" id="A0AA36IFZ6"/>
<feature type="compositionally biased region" description="Polar residues" evidence="1">
    <location>
        <begin position="1"/>
        <end position="12"/>
    </location>
</feature>
<proteinExistence type="predicted"/>
<evidence type="ECO:0000313" key="3">
    <source>
        <dbReference type="Proteomes" id="UP001178507"/>
    </source>
</evidence>
<evidence type="ECO:0000313" key="2">
    <source>
        <dbReference type="EMBL" id="CAJ1386946.1"/>
    </source>
</evidence>
<feature type="compositionally biased region" description="Basic and acidic residues" evidence="1">
    <location>
        <begin position="13"/>
        <end position="28"/>
    </location>
</feature>
<keyword evidence="3" id="KW-1185">Reference proteome</keyword>
<evidence type="ECO:0000256" key="1">
    <source>
        <dbReference type="SAM" id="MobiDB-lite"/>
    </source>
</evidence>
<dbReference type="EMBL" id="CAUJNA010001439">
    <property type="protein sequence ID" value="CAJ1386946.1"/>
    <property type="molecule type" value="Genomic_DNA"/>
</dbReference>
<comment type="caution">
    <text evidence="2">The sequence shown here is derived from an EMBL/GenBank/DDBJ whole genome shotgun (WGS) entry which is preliminary data.</text>
</comment>
<name>A0AA36IFZ6_9DINO</name>